<dbReference type="OrthoDB" id="7333362at2"/>
<keyword evidence="5" id="KW-1185">Reference proteome</keyword>
<dbReference type="SMART" id="SM00086">
    <property type="entry name" value="PAC"/>
    <property type="match status" value="3"/>
</dbReference>
<dbReference type="InterPro" id="IPR013656">
    <property type="entry name" value="PAS_4"/>
</dbReference>
<dbReference type="PROSITE" id="PS50113">
    <property type="entry name" value="PAC"/>
    <property type="match status" value="1"/>
</dbReference>
<evidence type="ECO:0000259" key="2">
    <source>
        <dbReference type="PROSITE" id="PS50113"/>
    </source>
</evidence>
<dbReference type="InterPro" id="IPR001610">
    <property type="entry name" value="PAC"/>
</dbReference>
<dbReference type="FunFam" id="3.30.70.270:FF:000001">
    <property type="entry name" value="Diguanylate cyclase domain protein"/>
    <property type="match status" value="1"/>
</dbReference>
<dbReference type="PROSITE" id="PS50887">
    <property type="entry name" value="GGDEF"/>
    <property type="match status" value="1"/>
</dbReference>
<dbReference type="InterPro" id="IPR043128">
    <property type="entry name" value="Rev_trsase/Diguanyl_cyclase"/>
</dbReference>
<dbReference type="InterPro" id="IPR035965">
    <property type="entry name" value="PAS-like_dom_sf"/>
</dbReference>
<dbReference type="SMART" id="SM00091">
    <property type="entry name" value="PAS"/>
    <property type="match status" value="3"/>
</dbReference>
<dbReference type="Pfam" id="PF00990">
    <property type="entry name" value="GGDEF"/>
    <property type="match status" value="1"/>
</dbReference>
<dbReference type="InterPro" id="IPR000014">
    <property type="entry name" value="PAS"/>
</dbReference>
<evidence type="ECO:0000313" key="4">
    <source>
        <dbReference type="EMBL" id="RAU22983.1"/>
    </source>
</evidence>
<dbReference type="InterPro" id="IPR000700">
    <property type="entry name" value="PAS-assoc_C"/>
</dbReference>
<feature type="domain" description="GGDEF" evidence="3">
    <location>
        <begin position="447"/>
        <end position="578"/>
    </location>
</feature>
<dbReference type="PANTHER" id="PTHR44757:SF2">
    <property type="entry name" value="BIOFILM ARCHITECTURE MAINTENANCE PROTEIN MBAA"/>
    <property type="match status" value="1"/>
</dbReference>
<name>A0A364P0Z8_9PROT</name>
<evidence type="ECO:0008006" key="6">
    <source>
        <dbReference type="Google" id="ProtNLM"/>
    </source>
</evidence>
<dbReference type="AlphaFoldDB" id="A0A364P0Z8"/>
<dbReference type="PROSITE" id="PS50112">
    <property type="entry name" value="PAS"/>
    <property type="match status" value="1"/>
</dbReference>
<dbReference type="InterPro" id="IPR052155">
    <property type="entry name" value="Biofilm_reg_signaling"/>
</dbReference>
<feature type="domain" description="PAC" evidence="2">
    <location>
        <begin position="363"/>
        <end position="415"/>
    </location>
</feature>
<dbReference type="NCBIfam" id="TIGR00229">
    <property type="entry name" value="sensory_box"/>
    <property type="match status" value="3"/>
</dbReference>
<proteinExistence type="predicted"/>
<dbReference type="PANTHER" id="PTHR44757">
    <property type="entry name" value="DIGUANYLATE CYCLASE DGCP"/>
    <property type="match status" value="1"/>
</dbReference>
<dbReference type="InterPro" id="IPR029787">
    <property type="entry name" value="Nucleotide_cyclase"/>
</dbReference>
<dbReference type="SUPFAM" id="SSF55785">
    <property type="entry name" value="PYP-like sensor domain (PAS domain)"/>
    <property type="match status" value="3"/>
</dbReference>
<protein>
    <recommendedName>
        <fullName evidence="6">Diguanylate cyclase</fullName>
    </recommendedName>
</protein>
<organism evidence="4 5">
    <name type="scientific">Paramagnetospirillum kuznetsovii</name>
    <dbReference type="NCBI Taxonomy" id="2053833"/>
    <lineage>
        <taxon>Bacteria</taxon>
        <taxon>Pseudomonadati</taxon>
        <taxon>Pseudomonadota</taxon>
        <taxon>Alphaproteobacteria</taxon>
        <taxon>Rhodospirillales</taxon>
        <taxon>Magnetospirillaceae</taxon>
        <taxon>Paramagnetospirillum</taxon>
    </lineage>
</organism>
<feature type="domain" description="PAS" evidence="1">
    <location>
        <begin position="290"/>
        <end position="338"/>
    </location>
</feature>
<dbReference type="EMBL" id="PGTO01000003">
    <property type="protein sequence ID" value="RAU22983.1"/>
    <property type="molecule type" value="Genomic_DNA"/>
</dbReference>
<dbReference type="Proteomes" id="UP000251075">
    <property type="component" value="Unassembled WGS sequence"/>
</dbReference>
<gene>
    <name evidence="4" type="ORF">CU669_06295</name>
</gene>
<dbReference type="SUPFAM" id="SSF55073">
    <property type="entry name" value="Nucleotide cyclase"/>
    <property type="match status" value="1"/>
</dbReference>
<reference evidence="4 5" key="1">
    <citation type="submission" date="2017-11" db="EMBL/GenBank/DDBJ databases">
        <title>Draft genome sequence of magnetotactic bacterium Magnetospirillum kuznetsovii LBB-42.</title>
        <authorList>
            <person name="Grouzdev D.S."/>
            <person name="Rysina M.S."/>
            <person name="Baslerov R.V."/>
            <person name="Koziaeva V."/>
        </authorList>
    </citation>
    <scope>NUCLEOTIDE SEQUENCE [LARGE SCALE GENOMIC DNA]</scope>
    <source>
        <strain evidence="4 5">LBB-42</strain>
    </source>
</reference>
<dbReference type="Gene3D" id="3.30.450.20">
    <property type="entry name" value="PAS domain"/>
    <property type="match status" value="3"/>
</dbReference>
<dbReference type="GO" id="GO:0003824">
    <property type="term" value="F:catalytic activity"/>
    <property type="evidence" value="ECO:0007669"/>
    <property type="project" value="UniProtKB-ARBA"/>
</dbReference>
<comment type="caution">
    <text evidence="4">The sequence shown here is derived from an EMBL/GenBank/DDBJ whole genome shotgun (WGS) entry which is preliminary data.</text>
</comment>
<dbReference type="CDD" id="cd00130">
    <property type="entry name" value="PAS"/>
    <property type="match status" value="3"/>
</dbReference>
<dbReference type="InterPro" id="IPR000160">
    <property type="entry name" value="GGDEF_dom"/>
</dbReference>
<dbReference type="RefSeq" id="WP_112142965.1">
    <property type="nucleotide sequence ID" value="NZ_PGTO01000003.1"/>
</dbReference>
<dbReference type="Gene3D" id="3.30.70.270">
    <property type="match status" value="1"/>
</dbReference>
<sequence length="578" mass="62898">MTEQSRLNAAAERRRMGPRFSANFMMVLEVSRDLACLCADGVILDINSAGTPMLGAERADQLIGRRFSDLVGDDYTQVVDELLRLTEVERSTIPVQLRRLDGSAADSELQIHPARELGPGHAVVIGRDISRQGRLARTARESEDRFRVLVEKSMHLVALCHGGRMVYINTAGARMLGAATAGDLQGTPVADMFHGEYRAIFGGDLTLLLGETDMMPVRLANRDGGAFDAQIKVTPLPSAGVVPEFMIEARDISSHLRAVAALRHMNETLEAQVSERTRELAQERSHALEAKSFVESLLEAVPNPLWWKGVDGCFRGYNRAFREMHGIGPTEWIGRSSIETLPASFVPTAIMSDTKAMMTGTLIQYETQLEVADGSLHDMAASKIAWRSADDVPEGVIGVMLDITDRKAMEAELRRMATTDVLTGVYNRRHFMTIIGTEVERAHRHPRPVTALMLDIDHFKRINDTFGHPLGDEAIKAMANACQDAIRTVDALGRLGGEEFAIVLPDTDLAAAMVVAERIRAAVMAISIATGKGVVEFTTSIGVAQLCDDDGNAEGLLSRADAALYAAKNGGRNKVVAA</sequence>
<dbReference type="Pfam" id="PF08448">
    <property type="entry name" value="PAS_4"/>
    <property type="match status" value="2"/>
</dbReference>
<dbReference type="NCBIfam" id="TIGR00254">
    <property type="entry name" value="GGDEF"/>
    <property type="match status" value="1"/>
</dbReference>
<evidence type="ECO:0000259" key="3">
    <source>
        <dbReference type="PROSITE" id="PS50887"/>
    </source>
</evidence>
<evidence type="ECO:0000313" key="5">
    <source>
        <dbReference type="Proteomes" id="UP000251075"/>
    </source>
</evidence>
<dbReference type="CDD" id="cd01949">
    <property type="entry name" value="GGDEF"/>
    <property type="match status" value="1"/>
</dbReference>
<accession>A0A364P0Z8</accession>
<evidence type="ECO:0000259" key="1">
    <source>
        <dbReference type="PROSITE" id="PS50112"/>
    </source>
</evidence>
<dbReference type="SMART" id="SM00267">
    <property type="entry name" value="GGDEF"/>
    <property type="match status" value="1"/>
</dbReference>
<dbReference type="Pfam" id="PF13426">
    <property type="entry name" value="PAS_9"/>
    <property type="match status" value="1"/>
</dbReference>